<proteinExistence type="predicted"/>
<evidence type="ECO:0000313" key="2">
    <source>
        <dbReference type="EMBL" id="MCA9759238.1"/>
    </source>
</evidence>
<comment type="caution">
    <text evidence="2">The sequence shown here is derived from an EMBL/GenBank/DDBJ whole genome shotgun (WGS) entry which is preliminary data.</text>
</comment>
<gene>
    <name evidence="2" type="ORF">KDA27_25815</name>
</gene>
<dbReference type="PANTHER" id="PTHR33495:SF2">
    <property type="entry name" value="ANTI-SIGMA FACTOR ANTAGONIST TM_1081-RELATED"/>
    <property type="match status" value="1"/>
</dbReference>
<sequence>MDLARLRKIDDAIVAPFPASHSEEERRVFKDLLKALVRDANYPRIVVDLGGVTFFSSLDLGTLVFSMQDAQDRGKALVVACSDPRILQVFRATKMDTVFTICPDVETAATV</sequence>
<dbReference type="InterPro" id="IPR036513">
    <property type="entry name" value="STAS_dom_sf"/>
</dbReference>
<reference evidence="2" key="2">
    <citation type="journal article" date="2021" name="Microbiome">
        <title>Successional dynamics and alternative stable states in a saline activated sludge microbial community over 9 years.</title>
        <authorList>
            <person name="Wang Y."/>
            <person name="Ye J."/>
            <person name="Ju F."/>
            <person name="Liu L."/>
            <person name="Boyd J.A."/>
            <person name="Deng Y."/>
            <person name="Parks D.H."/>
            <person name="Jiang X."/>
            <person name="Yin X."/>
            <person name="Woodcroft B.J."/>
            <person name="Tyson G.W."/>
            <person name="Hugenholtz P."/>
            <person name="Polz M.F."/>
            <person name="Zhang T."/>
        </authorList>
    </citation>
    <scope>NUCLEOTIDE SEQUENCE</scope>
    <source>
        <strain evidence="2">HKST-UBA02</strain>
    </source>
</reference>
<protein>
    <submittedName>
        <fullName evidence="2">STAS domain-containing protein</fullName>
    </submittedName>
</protein>
<dbReference type="CDD" id="cd07043">
    <property type="entry name" value="STAS_anti-anti-sigma_factors"/>
    <property type="match status" value="1"/>
</dbReference>
<evidence type="ECO:0000259" key="1">
    <source>
        <dbReference type="PROSITE" id="PS50801"/>
    </source>
</evidence>
<dbReference type="PROSITE" id="PS50801">
    <property type="entry name" value="STAS"/>
    <property type="match status" value="1"/>
</dbReference>
<dbReference type="Proteomes" id="UP000739538">
    <property type="component" value="Unassembled WGS sequence"/>
</dbReference>
<dbReference type="SUPFAM" id="SSF52091">
    <property type="entry name" value="SpoIIaa-like"/>
    <property type="match status" value="1"/>
</dbReference>
<name>A0A956NHC7_UNCEI</name>
<dbReference type="EMBL" id="JAGQHS010000292">
    <property type="protein sequence ID" value="MCA9759238.1"/>
    <property type="molecule type" value="Genomic_DNA"/>
</dbReference>
<dbReference type="PANTHER" id="PTHR33495">
    <property type="entry name" value="ANTI-SIGMA FACTOR ANTAGONIST TM_1081-RELATED-RELATED"/>
    <property type="match status" value="1"/>
</dbReference>
<dbReference type="Gene3D" id="3.30.750.24">
    <property type="entry name" value="STAS domain"/>
    <property type="match status" value="1"/>
</dbReference>
<dbReference type="Pfam" id="PF01740">
    <property type="entry name" value="STAS"/>
    <property type="match status" value="1"/>
</dbReference>
<dbReference type="GO" id="GO:0043856">
    <property type="term" value="F:anti-sigma factor antagonist activity"/>
    <property type="evidence" value="ECO:0007669"/>
    <property type="project" value="TreeGrafter"/>
</dbReference>
<accession>A0A956NHC7</accession>
<organism evidence="2 3">
    <name type="scientific">Eiseniibacteriota bacterium</name>
    <dbReference type="NCBI Taxonomy" id="2212470"/>
    <lineage>
        <taxon>Bacteria</taxon>
        <taxon>Candidatus Eiseniibacteriota</taxon>
    </lineage>
</organism>
<dbReference type="InterPro" id="IPR002645">
    <property type="entry name" value="STAS_dom"/>
</dbReference>
<reference evidence="2" key="1">
    <citation type="submission" date="2020-04" db="EMBL/GenBank/DDBJ databases">
        <authorList>
            <person name="Zhang T."/>
        </authorList>
    </citation>
    <scope>NUCLEOTIDE SEQUENCE</scope>
    <source>
        <strain evidence="2">HKST-UBA02</strain>
    </source>
</reference>
<evidence type="ECO:0000313" key="3">
    <source>
        <dbReference type="Proteomes" id="UP000739538"/>
    </source>
</evidence>
<feature type="domain" description="STAS" evidence="1">
    <location>
        <begin position="1"/>
        <end position="111"/>
    </location>
</feature>
<dbReference type="AlphaFoldDB" id="A0A956NHC7"/>